<proteinExistence type="predicted"/>
<keyword evidence="1" id="KW-0812">Transmembrane</keyword>
<name>A0A2H5XC82_9BACT</name>
<dbReference type="Proteomes" id="UP000236173">
    <property type="component" value="Unassembled WGS sequence"/>
</dbReference>
<organism evidence="2 3">
    <name type="scientific">Candidatus Fervidibacter japonicus</name>
    <dbReference type="NCBI Taxonomy" id="2035412"/>
    <lineage>
        <taxon>Bacteria</taxon>
        <taxon>Candidatus Fervidibacterota</taxon>
        <taxon>Candidatus Fervidibacter</taxon>
    </lineage>
</organism>
<dbReference type="EMBL" id="BEHT01000015">
    <property type="protein sequence ID" value="GBC98801.1"/>
    <property type="molecule type" value="Genomic_DNA"/>
</dbReference>
<evidence type="ECO:0000313" key="3">
    <source>
        <dbReference type="Proteomes" id="UP000236173"/>
    </source>
</evidence>
<reference evidence="3" key="1">
    <citation type="submission" date="2017-09" db="EMBL/GenBank/DDBJ databases">
        <title>Metaegenomics of thermophilic ammonia-oxidizing enrichment culture.</title>
        <authorList>
            <person name="Kato S."/>
            <person name="Suzuki K."/>
        </authorList>
    </citation>
    <scope>NUCLEOTIDE SEQUENCE [LARGE SCALE GENOMIC DNA]</scope>
</reference>
<evidence type="ECO:0000313" key="2">
    <source>
        <dbReference type="EMBL" id="GBC98801.1"/>
    </source>
</evidence>
<keyword evidence="1" id="KW-0472">Membrane</keyword>
<dbReference type="Gene3D" id="1.20.120.1490">
    <property type="match status" value="1"/>
</dbReference>
<sequence>MAMKWQKEPKPLWLRTGIGPGTIVMLVLLAFVLWQRWHQTRPVAPLPSSTQKAHSLAPLPREPKWLLERADELGLTDEQWEKLRALQRSYEQRTAALHQRLDKVSKDFQRFMDEAQRKRRAMTVQEIQQRAADLSSLSRLMAQERKAVWEQALMVLTEKQRKRIDESSTPLE</sequence>
<accession>A0A2H5XC82</accession>
<comment type="caution">
    <text evidence="2">The sequence shown here is derived from an EMBL/GenBank/DDBJ whole genome shotgun (WGS) entry which is preliminary data.</text>
</comment>
<feature type="transmembrane region" description="Helical" evidence="1">
    <location>
        <begin position="12"/>
        <end position="34"/>
    </location>
</feature>
<gene>
    <name evidence="2" type="ORF">HRbin17_01316</name>
</gene>
<protein>
    <recommendedName>
        <fullName evidence="4">Periplasmic heavy metal sensor</fullName>
    </recommendedName>
</protein>
<keyword evidence="1" id="KW-1133">Transmembrane helix</keyword>
<dbReference type="AlphaFoldDB" id="A0A2H5XC82"/>
<evidence type="ECO:0008006" key="4">
    <source>
        <dbReference type="Google" id="ProtNLM"/>
    </source>
</evidence>
<evidence type="ECO:0000256" key="1">
    <source>
        <dbReference type="SAM" id="Phobius"/>
    </source>
</evidence>